<sequence length="326" mass="37367">MKNEQERIPKGNEVLMGNSEVMNAKLRRFILMGTLLYTILILYFMFLGFSRLDHRINNDQYTFMFVPEGVPLRFPKLTMSWLYDFGNIAAFIPFGIVIPLLYRIRFRKFLTLFILVISFLEVLQSLTFMGTFDIMDIISNTLGAIMGFVGYRVGFSSEITFKKLVASAVSILMLIVGVMVVSETIDYGVHVNERIGPVQALNEANTTMPITNSFSTFTVEDEAVQPKFNLFGSSDGIDKEYLFNLGKKNLWLYANYGIPDGEEYKGSVTIMINGEEFTQFTDQDKDSRMMKLKTFFDSEIKDVKIIVTGNAKVWDVSIAEIKHWWE</sequence>
<dbReference type="InterPro" id="IPR006976">
    <property type="entry name" value="VanZ-like"/>
</dbReference>
<evidence type="ECO:0000313" key="4">
    <source>
        <dbReference type="Proteomes" id="UP000190959"/>
    </source>
</evidence>
<keyword evidence="1" id="KW-1133">Transmembrane helix</keyword>
<comment type="caution">
    <text evidence="3">The sequence shown here is derived from an EMBL/GenBank/DDBJ whole genome shotgun (WGS) entry which is preliminary data.</text>
</comment>
<feature type="transmembrane region" description="Helical" evidence="1">
    <location>
        <begin position="164"/>
        <end position="182"/>
    </location>
</feature>
<feature type="transmembrane region" description="Helical" evidence="1">
    <location>
        <begin position="109"/>
        <end position="131"/>
    </location>
</feature>
<name>A0A1S9N7T1_CLOBE</name>
<dbReference type="Proteomes" id="UP000190959">
    <property type="component" value="Unassembled WGS sequence"/>
</dbReference>
<organism evidence="3 4">
    <name type="scientific">Clostridium beijerinckii</name>
    <name type="common">Clostridium MP</name>
    <dbReference type="NCBI Taxonomy" id="1520"/>
    <lineage>
        <taxon>Bacteria</taxon>
        <taxon>Bacillati</taxon>
        <taxon>Bacillota</taxon>
        <taxon>Clostridia</taxon>
        <taxon>Eubacteriales</taxon>
        <taxon>Clostridiaceae</taxon>
        <taxon>Clostridium</taxon>
    </lineage>
</organism>
<accession>A0A1S9N7T1</accession>
<protein>
    <submittedName>
        <fullName evidence="3">VanZ family protein</fullName>
    </submittedName>
</protein>
<keyword evidence="1" id="KW-0812">Transmembrane</keyword>
<feature type="transmembrane region" description="Helical" evidence="1">
    <location>
        <begin position="137"/>
        <end position="155"/>
    </location>
</feature>
<proteinExistence type="predicted"/>
<feature type="transmembrane region" description="Helical" evidence="1">
    <location>
        <begin position="29"/>
        <end position="49"/>
    </location>
</feature>
<feature type="transmembrane region" description="Helical" evidence="1">
    <location>
        <begin position="81"/>
        <end position="102"/>
    </location>
</feature>
<evidence type="ECO:0000256" key="1">
    <source>
        <dbReference type="SAM" id="Phobius"/>
    </source>
</evidence>
<dbReference type="RefSeq" id="WP_078115661.1">
    <property type="nucleotide sequence ID" value="NZ_CP144906.1"/>
</dbReference>
<dbReference type="Pfam" id="PF04892">
    <property type="entry name" value="VanZ"/>
    <property type="match status" value="1"/>
</dbReference>
<dbReference type="AlphaFoldDB" id="A0A1S9N7T1"/>
<reference evidence="3 4" key="1">
    <citation type="submission" date="2017-02" db="EMBL/GenBank/DDBJ databases">
        <title>Genome sequence of Clostridium beijerinckii Br21.</title>
        <authorList>
            <person name="Fonseca B.C."/>
            <person name="Guazzaroni M.E."/>
            <person name="Riano-Pachon D.M."/>
            <person name="Reginatto V."/>
        </authorList>
    </citation>
    <scope>NUCLEOTIDE SEQUENCE [LARGE SCALE GENOMIC DNA]</scope>
    <source>
        <strain evidence="3 4">Br21</strain>
    </source>
</reference>
<dbReference type="EMBL" id="MWMH01000003">
    <property type="protein sequence ID" value="OOP73627.1"/>
    <property type="molecule type" value="Genomic_DNA"/>
</dbReference>
<gene>
    <name evidence="3" type="ORF">CBEIBR21_11415</name>
</gene>
<evidence type="ECO:0000313" key="3">
    <source>
        <dbReference type="EMBL" id="OOP73627.1"/>
    </source>
</evidence>
<evidence type="ECO:0000259" key="2">
    <source>
        <dbReference type="Pfam" id="PF04892"/>
    </source>
</evidence>
<feature type="domain" description="VanZ-like" evidence="2">
    <location>
        <begin position="35"/>
        <end position="153"/>
    </location>
</feature>
<keyword evidence="1" id="KW-0472">Membrane</keyword>